<dbReference type="InterPro" id="IPR020568">
    <property type="entry name" value="Ribosomal_Su5_D2-typ_SF"/>
</dbReference>
<dbReference type="AlphaFoldDB" id="A0AAV8A5H0"/>
<dbReference type="InterPro" id="IPR013507">
    <property type="entry name" value="DNA_mismatch_S5_2-like"/>
</dbReference>
<feature type="compositionally biased region" description="Low complexity" evidence="6">
    <location>
        <begin position="429"/>
        <end position="443"/>
    </location>
</feature>
<feature type="region of interest" description="Disordered" evidence="6">
    <location>
        <begin position="485"/>
        <end position="520"/>
    </location>
</feature>
<comment type="subcellular location">
    <subcellularLocation>
        <location evidence="1">Nucleus</location>
    </subcellularLocation>
</comment>
<evidence type="ECO:0000256" key="5">
    <source>
        <dbReference type="ARBA" id="ARBA00023242"/>
    </source>
</evidence>
<feature type="domain" description="DNA mismatch repair protein S5" evidence="7">
    <location>
        <begin position="229"/>
        <end position="358"/>
    </location>
</feature>
<feature type="compositionally biased region" description="Polar residues" evidence="6">
    <location>
        <begin position="492"/>
        <end position="508"/>
    </location>
</feature>
<evidence type="ECO:0000256" key="3">
    <source>
        <dbReference type="ARBA" id="ARBA00022763"/>
    </source>
</evidence>
<dbReference type="Pfam" id="PF13589">
    <property type="entry name" value="HATPase_c_3"/>
    <property type="match status" value="1"/>
</dbReference>
<dbReference type="InterPro" id="IPR036890">
    <property type="entry name" value="HATPase_C_sf"/>
</dbReference>
<dbReference type="FunFam" id="3.30.565.10:FF:000003">
    <property type="entry name" value="DNA mismatch repair endonuclease MutL"/>
    <property type="match status" value="1"/>
</dbReference>
<reference evidence="8" key="1">
    <citation type="submission" date="2022-08" db="EMBL/GenBank/DDBJ databases">
        <title>Novel sulphate-reducing endosymbionts in the free-living metamonad Anaeramoeba.</title>
        <authorList>
            <person name="Jerlstrom-Hultqvist J."/>
            <person name="Cepicka I."/>
            <person name="Gallot-Lavallee L."/>
            <person name="Salas-Leiva D."/>
            <person name="Curtis B.A."/>
            <person name="Zahonova K."/>
            <person name="Pipaliya S."/>
            <person name="Dacks J."/>
            <person name="Roger A.J."/>
        </authorList>
    </citation>
    <scope>NUCLEOTIDE SEQUENCE</scope>
    <source>
        <strain evidence="8">Busselton2</strain>
    </source>
</reference>
<dbReference type="InterPro" id="IPR032189">
    <property type="entry name" value="Mlh1_C"/>
</dbReference>
<dbReference type="GO" id="GO:0005524">
    <property type="term" value="F:ATP binding"/>
    <property type="evidence" value="ECO:0007669"/>
    <property type="project" value="InterPro"/>
</dbReference>
<dbReference type="SUPFAM" id="SSF54211">
    <property type="entry name" value="Ribosomal protein S5 domain 2-like"/>
    <property type="match status" value="1"/>
</dbReference>
<dbReference type="InterPro" id="IPR014721">
    <property type="entry name" value="Ribsml_uS5_D2-typ_fold_subgr"/>
</dbReference>
<dbReference type="EMBL" id="JANTQA010000012">
    <property type="protein sequence ID" value="KAJ3449382.1"/>
    <property type="molecule type" value="Genomic_DNA"/>
</dbReference>
<accession>A0AAV8A5H0</accession>
<evidence type="ECO:0000256" key="6">
    <source>
        <dbReference type="SAM" id="MobiDB-lite"/>
    </source>
</evidence>
<keyword evidence="5" id="KW-0539">Nucleus</keyword>
<feature type="compositionally biased region" description="Basic and acidic residues" evidence="6">
    <location>
        <begin position="369"/>
        <end position="403"/>
    </location>
</feature>
<feature type="compositionally biased region" description="Basic residues" evidence="6">
    <location>
        <begin position="651"/>
        <end position="668"/>
    </location>
</feature>
<name>A0AAV8A5H0_9EUKA</name>
<dbReference type="InterPro" id="IPR014762">
    <property type="entry name" value="DNA_mismatch_repair_CS"/>
</dbReference>
<dbReference type="GO" id="GO:0032389">
    <property type="term" value="C:MutLalpha complex"/>
    <property type="evidence" value="ECO:0007669"/>
    <property type="project" value="TreeGrafter"/>
</dbReference>
<dbReference type="InterPro" id="IPR002099">
    <property type="entry name" value="MutL/Mlh/PMS"/>
</dbReference>
<keyword evidence="3" id="KW-0227">DNA damage</keyword>
<feature type="region of interest" description="Disordered" evidence="6">
    <location>
        <begin position="369"/>
        <end position="404"/>
    </location>
</feature>
<dbReference type="Gene3D" id="3.30.230.10">
    <property type="match status" value="1"/>
</dbReference>
<dbReference type="GO" id="GO:0030983">
    <property type="term" value="F:mismatched DNA binding"/>
    <property type="evidence" value="ECO:0007669"/>
    <property type="project" value="InterPro"/>
</dbReference>
<evidence type="ECO:0000256" key="2">
    <source>
        <dbReference type="ARBA" id="ARBA00006082"/>
    </source>
</evidence>
<organism evidence="8 9">
    <name type="scientific">Anaeramoeba flamelloides</name>
    <dbReference type="NCBI Taxonomy" id="1746091"/>
    <lineage>
        <taxon>Eukaryota</taxon>
        <taxon>Metamonada</taxon>
        <taxon>Anaeramoebidae</taxon>
        <taxon>Anaeramoeba</taxon>
    </lineage>
</organism>
<dbReference type="Pfam" id="PF01119">
    <property type="entry name" value="DNA_mis_repair"/>
    <property type="match status" value="1"/>
</dbReference>
<dbReference type="PANTHER" id="PTHR10073">
    <property type="entry name" value="DNA MISMATCH REPAIR PROTEIN MLH, PMS, MUTL"/>
    <property type="match status" value="1"/>
</dbReference>
<gene>
    <name evidence="8" type="ORF">M0812_05529</name>
</gene>
<dbReference type="Proteomes" id="UP001146793">
    <property type="component" value="Unassembled WGS sequence"/>
</dbReference>
<dbReference type="PROSITE" id="PS00058">
    <property type="entry name" value="DNA_MISMATCH_REPAIR_1"/>
    <property type="match status" value="1"/>
</dbReference>
<dbReference type="Gene3D" id="3.30.565.10">
    <property type="entry name" value="Histidine kinase-like ATPase, C-terminal domain"/>
    <property type="match status" value="1"/>
</dbReference>
<dbReference type="InterPro" id="IPR038973">
    <property type="entry name" value="MutL/Mlh/Pms-like"/>
</dbReference>
<keyword evidence="4" id="KW-0234">DNA repair</keyword>
<comment type="caution">
    <text evidence="8">The sequence shown here is derived from an EMBL/GenBank/DDBJ whole genome shotgun (WGS) entry which is preliminary data.</text>
</comment>
<dbReference type="NCBIfam" id="TIGR00585">
    <property type="entry name" value="mutl"/>
    <property type="match status" value="1"/>
</dbReference>
<dbReference type="SUPFAM" id="SSF55874">
    <property type="entry name" value="ATPase domain of HSP90 chaperone/DNA topoisomerase II/histidine kinase"/>
    <property type="match status" value="1"/>
</dbReference>
<proteinExistence type="inferred from homology"/>
<feature type="region of interest" description="Disordered" evidence="6">
    <location>
        <begin position="133"/>
        <end position="154"/>
    </location>
</feature>
<dbReference type="PANTHER" id="PTHR10073:SF12">
    <property type="entry name" value="DNA MISMATCH REPAIR PROTEIN MLH1"/>
    <property type="match status" value="1"/>
</dbReference>
<evidence type="ECO:0000256" key="1">
    <source>
        <dbReference type="ARBA" id="ARBA00004123"/>
    </source>
</evidence>
<dbReference type="Pfam" id="PF16413">
    <property type="entry name" value="Mlh1_C"/>
    <property type="match status" value="1"/>
</dbReference>
<dbReference type="GO" id="GO:0006298">
    <property type="term" value="P:mismatch repair"/>
    <property type="evidence" value="ECO:0007669"/>
    <property type="project" value="InterPro"/>
</dbReference>
<dbReference type="CDD" id="cd16926">
    <property type="entry name" value="HATPase_MutL-MLH-PMS-like"/>
    <property type="match status" value="1"/>
</dbReference>
<dbReference type="SMART" id="SM01340">
    <property type="entry name" value="DNA_mis_repair"/>
    <property type="match status" value="1"/>
</dbReference>
<evidence type="ECO:0000256" key="4">
    <source>
        <dbReference type="ARBA" id="ARBA00023204"/>
    </source>
</evidence>
<evidence type="ECO:0000313" key="9">
    <source>
        <dbReference type="Proteomes" id="UP001146793"/>
    </source>
</evidence>
<sequence length="923" mass="106461">MEIKRIKKLSEQVIRQIAAGEVVQRPSSALKELLENSLDAGSTQIKIHIRKGGMKMLRVIDNGCGIKVEDLPILCERFTTSKLRSYSDLQSVSTFGFRGEALSSISYVSHLTVTTQSRGSPLAYKAHYKDSKLVHPRSQQNSKKQEEPAPIPVAGIPGTQIEIENLFYNQPSRLRSLRNTNQEANQILHVVRCYSINNPQVTFIVTQDNKSLPLLHNKSSTGDQSFERIEEIYSLNSKKCLFNLQINTLINSTFRLKLNGSVSNVKYFKKQKEKAFKKQHFILFINKRLVENNQMKSQINKIYKQVLNTKGKPFIFFNLILPPECVDVNVHPTKKEVKFLNEDSIIEIINKKIQKLLSNELDLKTIEQEKEEQGQGKERELHQEPEKEKEREKEQEKVKDKYDLINPNQNQKIIENKDEVTLNDLLLHQQNSNNNNNNNTLNQSRLPISDLTPPSSFSSSQSSPLLPNNFSSPIKISSSTQSPLSSSIILNDKNNSQQNDFSPSINNGEQKHNSNKNQDDINMTGIERILGIGGNDITTKTFGDLDNINLNFPDRSSSSPPISSSLSSSIPSPFAKKNNIIYLGTEYSNQNNYSNNNDLNKNLFSIAEKNKMNQNYVDNRKRKIEHIDQNNQIKKIKKKSKNKLNNIQYSKKPKRKKKKKKKKKKKHKEIRLKTILLLIQEFESKEHKELTTIFREGKLISVLDTDFALIQHGVVLYLCDIEIITREYLYQNILRNFRNLNYIHFKNGISLYSLLLLGLNSKHSGWGPGDGDKREIADIIINLLNSQQKMLFDYFSIKINKNKRLLTLPLVTPNYCPDPKSLPMFILRLGPEIEWKTEKECFESLAHEIARFYTPANRTHYCKLPSKMDKKQYLKQEKKRHRIIFKDKIFPELQKSFIATQSLIHNHAIIQIAQVDLFDQIFD</sequence>
<protein>
    <submittedName>
        <fullName evidence="8">DNA mismatch repair protein mlh1</fullName>
    </submittedName>
</protein>
<feature type="region of interest" description="Disordered" evidence="6">
    <location>
        <begin position="429"/>
        <end position="465"/>
    </location>
</feature>
<evidence type="ECO:0000259" key="7">
    <source>
        <dbReference type="SMART" id="SM01340"/>
    </source>
</evidence>
<feature type="region of interest" description="Disordered" evidence="6">
    <location>
        <begin position="635"/>
        <end position="668"/>
    </location>
</feature>
<feature type="compositionally biased region" description="Low complexity" evidence="6">
    <location>
        <begin position="453"/>
        <end position="465"/>
    </location>
</feature>
<comment type="similarity">
    <text evidence="2">Belongs to the DNA mismatch repair MutL/HexB family.</text>
</comment>
<dbReference type="GO" id="GO:0016887">
    <property type="term" value="F:ATP hydrolysis activity"/>
    <property type="evidence" value="ECO:0007669"/>
    <property type="project" value="InterPro"/>
</dbReference>
<dbReference type="GO" id="GO:0140664">
    <property type="term" value="F:ATP-dependent DNA damage sensor activity"/>
    <property type="evidence" value="ECO:0007669"/>
    <property type="project" value="InterPro"/>
</dbReference>
<evidence type="ECO:0000313" key="8">
    <source>
        <dbReference type="EMBL" id="KAJ3449382.1"/>
    </source>
</evidence>